<feature type="compositionally biased region" description="Pro residues" evidence="1">
    <location>
        <begin position="394"/>
        <end position="403"/>
    </location>
</feature>
<evidence type="ECO:0000313" key="4">
    <source>
        <dbReference type="Proteomes" id="UP000009026"/>
    </source>
</evidence>
<dbReference type="KEGG" id="mym:A176_000924"/>
<evidence type="ECO:0000256" key="1">
    <source>
        <dbReference type="SAM" id="MobiDB-lite"/>
    </source>
</evidence>
<feature type="compositionally biased region" description="Pro residues" evidence="1">
    <location>
        <begin position="277"/>
        <end position="293"/>
    </location>
</feature>
<keyword evidence="2" id="KW-0732">Signal</keyword>
<feature type="compositionally biased region" description="Pro residues" evidence="1">
    <location>
        <begin position="411"/>
        <end position="420"/>
    </location>
</feature>
<dbReference type="eggNOG" id="COG3115">
    <property type="taxonomic scope" value="Bacteria"/>
</dbReference>
<feature type="region of interest" description="Disordered" evidence="1">
    <location>
        <begin position="230"/>
        <end position="420"/>
    </location>
</feature>
<evidence type="ECO:0000313" key="3">
    <source>
        <dbReference type="EMBL" id="AKQ64012.1"/>
    </source>
</evidence>
<dbReference type="Pfam" id="PF20245">
    <property type="entry name" value="DUF6600"/>
    <property type="match status" value="1"/>
</dbReference>
<feature type="chain" id="PRO_5005213314" evidence="2">
    <location>
        <begin position="21"/>
        <end position="420"/>
    </location>
</feature>
<feature type="compositionally biased region" description="Pro residues" evidence="1">
    <location>
        <begin position="373"/>
        <end position="385"/>
    </location>
</feature>
<evidence type="ECO:0000256" key="2">
    <source>
        <dbReference type="SAM" id="SignalP"/>
    </source>
</evidence>
<dbReference type="STRING" id="1297742.A176_000924"/>
<dbReference type="Proteomes" id="UP000009026">
    <property type="component" value="Chromosome"/>
</dbReference>
<gene>
    <name evidence="3" type="ORF">A176_000924</name>
</gene>
<sequence length="420" mass="45840">MRGRFFVVVVMSLFAARAGAQSLAPPEYSQPPPVEYSVQEPVTSPTLSDFQQALDPYGEWVQTPDYGLVWVPSDTPQGWRPYTDGRWAYTDQGWTFVSNASWGWAPFHYGRWAVVQPYGWTWIPGYDWAPAWVTWRYGGDYIAWAPLGPLSVGIDYYSEPTMWNAVLAPDFLDPLAPSVFIPSVQLNLVLNRTYFAGVPRRGVYFSPPPQRVAQLTGRPVTRVPVASVVPRNPWSGGHLGQPARPPPAATPRPYGGSGTPRPGHPNEVVPAPAHPAARPPGSTPARPAAPAPMAPREARPATPAPVVPRESQPARPAAPAPVVPREAPPERTVIPPPMAPREAPPERSVAPPPREPLEPAPMPETSRPERSVAPPPREPLEPAPMPETSRPARPSEPPPAPHPEPMHPEHMPAPSPHPHR</sequence>
<protein>
    <submittedName>
        <fullName evidence="3">Proline-rich protein</fullName>
    </submittedName>
</protein>
<dbReference type="EMBL" id="CP012109">
    <property type="protein sequence ID" value="AKQ64012.1"/>
    <property type="molecule type" value="Genomic_DNA"/>
</dbReference>
<accession>A0A0H4X856</accession>
<dbReference type="InterPro" id="IPR046535">
    <property type="entry name" value="DUF6600"/>
</dbReference>
<reference evidence="3 4" key="1">
    <citation type="journal article" date="2016" name="PLoS ONE">
        <title>Complete Genome Sequence and Comparative Genomics of a Novel Myxobacterium Myxococcus hansupus.</title>
        <authorList>
            <person name="Sharma G."/>
            <person name="Narwani T."/>
            <person name="Subramanian S."/>
        </authorList>
    </citation>
    <scope>NUCLEOTIDE SEQUENCE [LARGE SCALE GENOMIC DNA]</scope>
    <source>
        <strain evidence="4">mixupus</strain>
    </source>
</reference>
<name>A0A0H4X856_9BACT</name>
<dbReference type="PATRIC" id="fig|1297742.4.peg.938"/>
<keyword evidence="4" id="KW-1185">Reference proteome</keyword>
<dbReference type="OrthoDB" id="5485224at2"/>
<dbReference type="RefSeq" id="WP_002635804.1">
    <property type="nucleotide sequence ID" value="NZ_CP012109.1"/>
</dbReference>
<feature type="compositionally biased region" description="Pro residues" evidence="1">
    <location>
        <begin position="350"/>
        <end position="362"/>
    </location>
</feature>
<organism evidence="3 4">
    <name type="scientific">Pseudomyxococcus hansupus</name>
    <dbReference type="NCBI Taxonomy" id="1297742"/>
    <lineage>
        <taxon>Bacteria</taxon>
        <taxon>Pseudomonadati</taxon>
        <taxon>Myxococcota</taxon>
        <taxon>Myxococcia</taxon>
        <taxon>Myxococcales</taxon>
        <taxon>Cystobacterineae</taxon>
        <taxon>Myxococcaceae</taxon>
        <taxon>Pseudomyxococcus</taxon>
    </lineage>
</organism>
<feature type="signal peptide" evidence="2">
    <location>
        <begin position="1"/>
        <end position="20"/>
    </location>
</feature>
<dbReference type="AlphaFoldDB" id="A0A0H4X856"/>
<proteinExistence type="predicted"/>